<comment type="caution">
    <text evidence="2">The sequence shown here is derived from an EMBL/GenBank/DDBJ whole genome shotgun (WGS) entry which is preliminary data.</text>
</comment>
<evidence type="ECO:0000313" key="3">
    <source>
        <dbReference type="Proteomes" id="UP000031563"/>
    </source>
</evidence>
<protein>
    <submittedName>
        <fullName evidence="2">Uncharacterized protein</fullName>
    </submittedName>
</protein>
<feature type="compositionally biased region" description="Basic and acidic residues" evidence="1">
    <location>
        <begin position="1"/>
        <end position="20"/>
    </location>
</feature>
<dbReference type="EMBL" id="JWIR02000046">
    <property type="protein sequence ID" value="KKB38553.1"/>
    <property type="molecule type" value="Genomic_DNA"/>
</dbReference>
<evidence type="ECO:0000256" key="1">
    <source>
        <dbReference type="SAM" id="MobiDB-lite"/>
    </source>
</evidence>
<accession>A0A0F5HZB9</accession>
<feature type="region of interest" description="Disordered" evidence="1">
    <location>
        <begin position="1"/>
        <end position="23"/>
    </location>
</feature>
<dbReference type="AlphaFoldDB" id="A0A0F5HN47"/>
<proteinExistence type="predicted"/>
<sequence length="42" mass="4854">MEDEHNNQGAKLTEKAKRELSGQYRVKFSPSTIARSYANNKR</sequence>
<organism evidence="2 3">
    <name type="scientific">Bacillus thermotolerans</name>
    <name type="common">Quasibacillus thermotolerans</name>
    <dbReference type="NCBI Taxonomy" id="1221996"/>
    <lineage>
        <taxon>Bacteria</taxon>
        <taxon>Bacillati</taxon>
        <taxon>Bacillota</taxon>
        <taxon>Bacilli</taxon>
        <taxon>Bacillales</taxon>
        <taxon>Bacillaceae</taxon>
        <taxon>Bacillus</taxon>
    </lineage>
</organism>
<reference evidence="2" key="1">
    <citation type="submission" date="2015-02" db="EMBL/GenBank/DDBJ databases">
        <title>Genome Assembly of Bacillaceae bacterium MTCC 8252.</title>
        <authorList>
            <person name="Verma A."/>
            <person name="Khatri I."/>
            <person name="Mual P."/>
            <person name="Subramanian S."/>
            <person name="Krishnamurthi S."/>
        </authorList>
    </citation>
    <scope>NUCLEOTIDE SEQUENCE [LARGE SCALE GENOMIC DNA]</scope>
    <source>
        <strain evidence="2">MTCC 8252</strain>
    </source>
</reference>
<accession>A0A0F5HN47</accession>
<keyword evidence="3" id="KW-1185">Reference proteome</keyword>
<dbReference type="Proteomes" id="UP000031563">
    <property type="component" value="Unassembled WGS sequence"/>
</dbReference>
<gene>
    <name evidence="2" type="ORF">QY95_02551</name>
</gene>
<evidence type="ECO:0000313" key="2">
    <source>
        <dbReference type="EMBL" id="KKB38553.1"/>
    </source>
</evidence>
<name>A0A0F5HN47_BACTR</name>